<dbReference type="EMBL" id="HACM01001420">
    <property type="protein sequence ID" value="CRZ01862.1"/>
    <property type="molecule type" value="Transcribed_RNA"/>
</dbReference>
<accession>A0A0H5QJQ7</accession>
<dbReference type="InterPro" id="IPR000727">
    <property type="entry name" value="T_SNARE_dom"/>
</dbReference>
<feature type="transmembrane region" description="Helical" evidence="1">
    <location>
        <begin position="244"/>
        <end position="263"/>
    </location>
</feature>
<name>A0A0H5QJQ7_9EUKA</name>
<evidence type="ECO:0000313" key="3">
    <source>
        <dbReference type="EMBL" id="CRZ01862.1"/>
    </source>
</evidence>
<reference evidence="3" key="1">
    <citation type="submission" date="2015-04" db="EMBL/GenBank/DDBJ databases">
        <title>The genome sequence of the plant pathogenic Rhizarian Plasmodiophora brassicae reveals insights in its biotrophic life cycle and the origin of chitin synthesis.</title>
        <authorList>
            <person name="Schwelm A."/>
            <person name="Fogelqvist J."/>
            <person name="Knaust A."/>
            <person name="Julke S."/>
            <person name="Lilja T."/>
            <person name="Dhandapani V."/>
            <person name="Bonilla-Rosso G."/>
            <person name="Karlsson M."/>
            <person name="Shevchenko A."/>
            <person name="Choi S.R."/>
            <person name="Kim H.G."/>
            <person name="Park J.Y."/>
            <person name="Lim Y.P."/>
            <person name="Ludwig-Muller J."/>
            <person name="Dixelius C."/>
        </authorList>
    </citation>
    <scope>NUCLEOTIDE SEQUENCE</scope>
    <source>
        <tissue evidence="3">Potato root galls</tissue>
    </source>
</reference>
<dbReference type="PROSITE" id="PS50192">
    <property type="entry name" value="T_SNARE"/>
    <property type="match status" value="1"/>
</dbReference>
<dbReference type="AlphaFoldDB" id="A0A0H5QJQ7"/>
<dbReference type="SUPFAM" id="SSF58038">
    <property type="entry name" value="SNARE fusion complex"/>
    <property type="match status" value="1"/>
</dbReference>
<dbReference type="Gene3D" id="1.20.5.110">
    <property type="match status" value="1"/>
</dbReference>
<proteinExistence type="predicted"/>
<sequence>MDSSLDRITAVALIVSIVHPMIEGLSTGTDLAIAPIRDQIDSLLRHGRDDGDKLLVSLQGLLDNIRHGTAVVESVQRYTQRLSDLCQVVGDSLKSCPDGPDRTKVLQLWRAQVRLVRDMESRLGKLFLESPTPLIVNGGPYQEQVVVLNVDVEMDVKPRMDAIDDLNAVVVDVESDRNAMVKINQDASDLAEMYQDLRHLATRQGDILNEIEMNAVKSAANVKKGVVEVEKAAERTGRQRSSSCCFLSILVAVIAIIIVGIIWRNDIQSIFVK</sequence>
<dbReference type="Pfam" id="PF05739">
    <property type="entry name" value="SNARE"/>
    <property type="match status" value="1"/>
</dbReference>
<keyword evidence="1" id="KW-0812">Transmembrane</keyword>
<keyword evidence="1" id="KW-1133">Transmembrane helix</keyword>
<protein>
    <recommendedName>
        <fullName evidence="2">t-SNARE coiled-coil homology domain-containing protein</fullName>
    </recommendedName>
</protein>
<feature type="domain" description="T-SNARE coiled-coil homology" evidence="2">
    <location>
        <begin position="170"/>
        <end position="232"/>
    </location>
</feature>
<keyword evidence="1" id="KW-0472">Membrane</keyword>
<evidence type="ECO:0000256" key="1">
    <source>
        <dbReference type="SAM" id="Phobius"/>
    </source>
</evidence>
<organism evidence="3">
    <name type="scientific">Spongospora subterranea</name>
    <dbReference type="NCBI Taxonomy" id="70186"/>
    <lineage>
        <taxon>Eukaryota</taxon>
        <taxon>Sar</taxon>
        <taxon>Rhizaria</taxon>
        <taxon>Endomyxa</taxon>
        <taxon>Phytomyxea</taxon>
        <taxon>Plasmodiophorida</taxon>
        <taxon>Plasmodiophoridae</taxon>
        <taxon>Spongospora</taxon>
    </lineage>
</organism>
<evidence type="ECO:0000259" key="2">
    <source>
        <dbReference type="PROSITE" id="PS50192"/>
    </source>
</evidence>